<feature type="region of interest" description="Disordered" evidence="6">
    <location>
        <begin position="739"/>
        <end position="764"/>
    </location>
</feature>
<dbReference type="SMART" id="SM00501">
    <property type="entry name" value="BRIGHT"/>
    <property type="match status" value="1"/>
</dbReference>
<dbReference type="Gene3D" id="1.10.150.60">
    <property type="entry name" value="ARID DNA-binding domain"/>
    <property type="match status" value="1"/>
</dbReference>
<evidence type="ECO:0000256" key="2">
    <source>
        <dbReference type="ARBA" id="ARBA00023015"/>
    </source>
</evidence>
<keyword evidence="3" id="KW-0804">Transcription</keyword>
<dbReference type="PROSITE" id="PS50157">
    <property type="entry name" value="ZINC_FINGER_C2H2_2"/>
    <property type="match status" value="1"/>
</dbReference>
<feature type="domain" description="ARID" evidence="8">
    <location>
        <begin position="16"/>
        <end position="108"/>
    </location>
</feature>
<evidence type="ECO:0000313" key="9">
    <source>
        <dbReference type="Proteomes" id="UP000046395"/>
    </source>
</evidence>
<evidence type="ECO:0000313" key="10">
    <source>
        <dbReference type="WBParaSite" id="TMUE_1000003558.1"/>
    </source>
</evidence>
<proteinExistence type="predicted"/>
<evidence type="ECO:0000256" key="4">
    <source>
        <dbReference type="ARBA" id="ARBA00023242"/>
    </source>
</evidence>
<dbReference type="CDD" id="cd16100">
    <property type="entry name" value="ARID"/>
    <property type="match status" value="1"/>
</dbReference>
<sequence length="1253" mass="137550">MTSTSGKPFAEDDEERDLRRAFNAQLEAFLRRKCNGVVVMPSINGRRIDLYRLYRKVVQMGGWTKVSSMGKWNQVLPLLGIGSNCLCGEYGARAIYMRYLARYEQKQLFGSESDDDDEFGGSVGGGRSGRGRSSNHYFGTGRSPEVSGNSAKSNGFPEADAEQTRGYTILRSLQSGLPREVDSAINSCLSLSHRQANMSGMVNVNELVSLMLAHIGIFDDGPNSYRSLYHEAWLEYTGRQFVSLWYDVVKDEDLRRLLGPPEREHVDLVYKHFSSNLTFDSDEYFRMEQVATVLLNLSFDPRCKPFLVSSQVLIKYVLLAINCSAPQMSVLAFDLLNNISDLLVFESKENFINHMLLRTLENAMYSPDRFFLTRASEVIGKLSRNKANEEILFELLDSKVIERLVNLLSIKDVLMCVTLLDCLLALTDMGCVICGRFAENRHLIKLLIALLTVEASSFAPEGLTGISVVEYNVPVAAARVRYPSAMKFGHNATDRNLEMLNRSPAANVNCVQRPLGQLAPATRFPRPMLPTRRLSPRPSSSAIYRQPAVSLATARPATCVGGRPPLPRTEVFRGPAVSTFQDHRNEAAAIGWIKEHCAADESSIVSRGKLYASYVRCMASRNVVALSANIFSNLIRQVIPSCVFRQLKGTSGKDCSLMQVEGLRFLDDVKAQHPLTVRMLGSRDRSVVFDKSGGGTLPNVTQLENSVAASESLSLPNTPESFGSTSSLGELSMYSTAGNQQPALAAKQSPSCSPTSPTNIAVNAQVPNGSSPACRFEVCHPAEEATALVDISEVHEARIVRVENKVPKSHSNTSEQQGKASVANGELYAQVNAKITSNCVDVDRHVTNKSALSEMLASQPNLTQQREEVLAVNGLDQLPTKMFACSSSGALRDGDFHVQQQQRDCCAATASNTEMIRQSVSQCQKSIQQLLSSNVTAGATATVRKRSPRKRKAIEINDEYRSTVLGCHVQSKQTVSGMEKSSYYPNVAEATPAPSSPSVQCNIVGSKAAAVSDSGLCPAYHGKNVAMASGSFIRGSIASRIPVPTKLNYMCEWNRCGRFFASAQAVCNHVYKEHIGDVSQQCKWPNCDNTVRLKWSLVAHVQDVHCSEVALQTAALRRFEIATTGQSSIPEPRPPPPHPGYAPDAAMAAIRRHSLVNAFKDTMEENEGPVTKNIRITSALILRNLAHYSAEARRKLRMNFGHLANLACSKLDCHKVLSQCLGELESLSEEGPLETIADNDARCPASTARLWQQ</sequence>
<dbReference type="PANTHER" id="PTHR22970">
    <property type="entry name" value="AT-RICH INTERACTIVE DOMAIN-CONTAINING PROTEIN 2"/>
    <property type="match status" value="1"/>
</dbReference>
<feature type="domain" description="C2H2-type" evidence="7">
    <location>
        <begin position="1049"/>
        <end position="1079"/>
    </location>
</feature>
<evidence type="ECO:0000256" key="6">
    <source>
        <dbReference type="SAM" id="MobiDB-lite"/>
    </source>
</evidence>
<dbReference type="InterPro" id="IPR036388">
    <property type="entry name" value="WH-like_DNA-bd_sf"/>
</dbReference>
<dbReference type="AlphaFoldDB" id="A0A5S6Q8P3"/>
<dbReference type="SMART" id="SM01014">
    <property type="entry name" value="ARID"/>
    <property type="match status" value="1"/>
</dbReference>
<dbReference type="Proteomes" id="UP000046395">
    <property type="component" value="Unassembled WGS sequence"/>
</dbReference>
<organism evidence="9 10">
    <name type="scientific">Trichuris muris</name>
    <name type="common">Mouse whipworm</name>
    <dbReference type="NCBI Taxonomy" id="70415"/>
    <lineage>
        <taxon>Eukaryota</taxon>
        <taxon>Metazoa</taxon>
        <taxon>Ecdysozoa</taxon>
        <taxon>Nematoda</taxon>
        <taxon>Enoplea</taxon>
        <taxon>Dorylaimia</taxon>
        <taxon>Trichinellida</taxon>
        <taxon>Trichuridae</taxon>
        <taxon>Trichuris</taxon>
    </lineage>
</organism>
<dbReference type="InterPro" id="IPR001606">
    <property type="entry name" value="ARID_dom"/>
</dbReference>
<dbReference type="InterPro" id="IPR052406">
    <property type="entry name" value="Chromatin_Remodeling_Comp"/>
</dbReference>
<dbReference type="GO" id="GO:0006355">
    <property type="term" value="P:regulation of DNA-templated transcription"/>
    <property type="evidence" value="ECO:0007669"/>
    <property type="project" value="InterPro"/>
</dbReference>
<dbReference type="InterPro" id="IPR036431">
    <property type="entry name" value="ARID_dom_sf"/>
</dbReference>
<dbReference type="PANTHER" id="PTHR22970:SF14">
    <property type="entry name" value="AT-RICH INTERACTIVE DOMAIN-CONTAINING PROTEIN 2"/>
    <property type="match status" value="1"/>
</dbReference>
<dbReference type="GO" id="GO:0006325">
    <property type="term" value="P:chromatin organization"/>
    <property type="evidence" value="ECO:0007669"/>
    <property type="project" value="UniProtKB-KW"/>
</dbReference>
<dbReference type="GO" id="GO:0008270">
    <property type="term" value="F:zinc ion binding"/>
    <property type="evidence" value="ECO:0007669"/>
    <property type="project" value="UniProtKB-KW"/>
</dbReference>
<evidence type="ECO:0000256" key="5">
    <source>
        <dbReference type="PROSITE-ProRule" id="PRU00042"/>
    </source>
</evidence>
<dbReference type="Gene3D" id="3.30.160.60">
    <property type="entry name" value="Classic Zinc Finger"/>
    <property type="match status" value="1"/>
</dbReference>
<dbReference type="InterPro" id="IPR011989">
    <property type="entry name" value="ARM-like"/>
</dbReference>
<accession>A0A5S6Q8P3</accession>
<dbReference type="WBParaSite" id="TMUE_1000003558.1">
    <property type="protein sequence ID" value="TMUE_1000003558.1"/>
    <property type="gene ID" value="WBGene00289358"/>
</dbReference>
<reference evidence="10" key="1">
    <citation type="submission" date="2019-12" db="UniProtKB">
        <authorList>
            <consortium name="WormBaseParasite"/>
        </authorList>
    </citation>
    <scope>IDENTIFICATION</scope>
</reference>
<evidence type="ECO:0000259" key="7">
    <source>
        <dbReference type="PROSITE" id="PS50157"/>
    </source>
</evidence>
<dbReference type="Gene3D" id="1.10.10.10">
    <property type="entry name" value="Winged helix-like DNA-binding domain superfamily/Winged helix DNA-binding domain"/>
    <property type="match status" value="1"/>
</dbReference>
<dbReference type="SUPFAM" id="SSF46774">
    <property type="entry name" value="ARID-like"/>
    <property type="match status" value="1"/>
</dbReference>
<dbReference type="Pfam" id="PF02257">
    <property type="entry name" value="RFX_DNA_binding"/>
    <property type="match status" value="1"/>
</dbReference>
<dbReference type="Gene3D" id="1.25.10.10">
    <property type="entry name" value="Leucine-rich Repeat Variant"/>
    <property type="match status" value="1"/>
</dbReference>
<keyword evidence="5" id="KW-0479">Metal-binding</keyword>
<dbReference type="PROSITE" id="PS00028">
    <property type="entry name" value="ZINC_FINGER_C2H2_1"/>
    <property type="match status" value="2"/>
</dbReference>
<keyword evidence="1" id="KW-0156">Chromatin regulator</keyword>
<keyword evidence="5" id="KW-0863">Zinc-finger</keyword>
<keyword evidence="4" id="KW-0539">Nucleus</keyword>
<dbReference type="SMART" id="SM00355">
    <property type="entry name" value="ZnF_C2H2"/>
    <property type="match status" value="2"/>
</dbReference>
<keyword evidence="5" id="KW-0862">Zinc</keyword>
<dbReference type="PROSITE" id="PS51011">
    <property type="entry name" value="ARID"/>
    <property type="match status" value="1"/>
</dbReference>
<dbReference type="InterPro" id="IPR016024">
    <property type="entry name" value="ARM-type_fold"/>
</dbReference>
<dbReference type="Pfam" id="PF01388">
    <property type="entry name" value="ARID"/>
    <property type="match status" value="1"/>
</dbReference>
<dbReference type="STRING" id="70415.A0A5S6Q8P3"/>
<evidence type="ECO:0000256" key="3">
    <source>
        <dbReference type="ARBA" id="ARBA00023163"/>
    </source>
</evidence>
<evidence type="ECO:0000259" key="8">
    <source>
        <dbReference type="PROSITE" id="PS51011"/>
    </source>
</evidence>
<dbReference type="InterPro" id="IPR003150">
    <property type="entry name" value="DNA-bd_RFX"/>
</dbReference>
<dbReference type="GO" id="GO:0003677">
    <property type="term" value="F:DNA binding"/>
    <property type="evidence" value="ECO:0007669"/>
    <property type="project" value="InterPro"/>
</dbReference>
<name>A0A5S6Q8P3_TRIMR</name>
<keyword evidence="2" id="KW-0805">Transcription regulation</keyword>
<protein>
    <submittedName>
        <fullName evidence="10">ARID domain-containing protein</fullName>
    </submittedName>
</protein>
<keyword evidence="9" id="KW-1185">Reference proteome</keyword>
<dbReference type="SUPFAM" id="SSF48371">
    <property type="entry name" value="ARM repeat"/>
    <property type="match status" value="1"/>
</dbReference>
<evidence type="ECO:0000256" key="1">
    <source>
        <dbReference type="ARBA" id="ARBA00022853"/>
    </source>
</evidence>
<dbReference type="InterPro" id="IPR013087">
    <property type="entry name" value="Znf_C2H2_type"/>
</dbReference>
<feature type="region of interest" description="Disordered" evidence="6">
    <location>
        <begin position="112"/>
        <end position="160"/>
    </location>
</feature>